<feature type="active site" evidence="6">
    <location>
        <position position="131"/>
    </location>
</feature>
<keyword evidence="2 10" id="KW-0645">Protease</keyword>
<feature type="active site" evidence="6">
    <location>
        <position position="384"/>
    </location>
</feature>
<reference evidence="10 11" key="1">
    <citation type="submission" date="2019-04" db="EMBL/GenBank/DDBJ databases">
        <title>An improved genome assembly and genetic linkage map for asparagus bean, Vigna unguiculata ssp. sesquipedialis.</title>
        <authorList>
            <person name="Xia Q."/>
            <person name="Zhang R."/>
            <person name="Dong Y."/>
        </authorList>
    </citation>
    <scope>NUCLEOTIDE SEQUENCE [LARGE SCALE GENOMIC DNA]</scope>
    <source>
        <tissue evidence="10">Leaf</tissue>
    </source>
</reference>
<gene>
    <name evidence="10" type="ORF">DEO72_LG6g829</name>
</gene>
<evidence type="ECO:0000313" key="11">
    <source>
        <dbReference type="Proteomes" id="UP000501690"/>
    </source>
</evidence>
<evidence type="ECO:0000256" key="2">
    <source>
        <dbReference type="ARBA" id="ARBA00022670"/>
    </source>
</evidence>
<feature type="chain" id="PRO_5020041768" evidence="8">
    <location>
        <begin position="39"/>
        <end position="508"/>
    </location>
</feature>
<dbReference type="Pfam" id="PF14543">
    <property type="entry name" value="TAXi_N"/>
    <property type="match status" value="1"/>
</dbReference>
<dbReference type="InterPro" id="IPR001461">
    <property type="entry name" value="Aspartic_peptidase_A1"/>
</dbReference>
<dbReference type="InterPro" id="IPR032799">
    <property type="entry name" value="TAXi_C"/>
</dbReference>
<evidence type="ECO:0000256" key="5">
    <source>
        <dbReference type="ARBA" id="ARBA00023180"/>
    </source>
</evidence>
<dbReference type="PRINTS" id="PR00792">
    <property type="entry name" value="PEPSIN"/>
</dbReference>
<feature type="compositionally biased region" description="Basic residues" evidence="7">
    <location>
        <begin position="152"/>
        <end position="182"/>
    </location>
</feature>
<organism evidence="10 11">
    <name type="scientific">Vigna unguiculata</name>
    <name type="common">Cowpea</name>
    <dbReference type="NCBI Taxonomy" id="3917"/>
    <lineage>
        <taxon>Eukaryota</taxon>
        <taxon>Viridiplantae</taxon>
        <taxon>Streptophyta</taxon>
        <taxon>Embryophyta</taxon>
        <taxon>Tracheophyta</taxon>
        <taxon>Spermatophyta</taxon>
        <taxon>Magnoliopsida</taxon>
        <taxon>eudicotyledons</taxon>
        <taxon>Gunneridae</taxon>
        <taxon>Pentapetalae</taxon>
        <taxon>rosids</taxon>
        <taxon>fabids</taxon>
        <taxon>Fabales</taxon>
        <taxon>Fabaceae</taxon>
        <taxon>Papilionoideae</taxon>
        <taxon>50 kb inversion clade</taxon>
        <taxon>NPAAA clade</taxon>
        <taxon>indigoferoid/millettioid clade</taxon>
        <taxon>Phaseoleae</taxon>
        <taxon>Vigna</taxon>
    </lineage>
</organism>
<dbReference type="GO" id="GO:0006508">
    <property type="term" value="P:proteolysis"/>
    <property type="evidence" value="ECO:0007669"/>
    <property type="project" value="UniProtKB-KW"/>
</dbReference>
<dbReference type="SUPFAM" id="SSF50630">
    <property type="entry name" value="Acid proteases"/>
    <property type="match status" value="1"/>
</dbReference>
<evidence type="ECO:0000256" key="7">
    <source>
        <dbReference type="SAM" id="MobiDB-lite"/>
    </source>
</evidence>
<dbReference type="PANTHER" id="PTHR47967:SF69">
    <property type="entry name" value="ASPARTIC PROTEINASE NANA, CHLOROPLAST"/>
    <property type="match status" value="1"/>
</dbReference>
<dbReference type="PROSITE" id="PS51767">
    <property type="entry name" value="PEPTIDASE_A1"/>
    <property type="match status" value="1"/>
</dbReference>
<dbReference type="CDD" id="cd05476">
    <property type="entry name" value="pepsin_A_like_plant"/>
    <property type="match status" value="1"/>
</dbReference>
<evidence type="ECO:0000256" key="1">
    <source>
        <dbReference type="ARBA" id="ARBA00007447"/>
    </source>
</evidence>
<dbReference type="InterPro" id="IPR033121">
    <property type="entry name" value="PEPTIDASE_A1"/>
</dbReference>
<comment type="similarity">
    <text evidence="1">Belongs to the peptidase A1 family.</text>
</comment>
<accession>A0A4D6M5L3</accession>
<keyword evidence="11" id="KW-1185">Reference proteome</keyword>
<keyword evidence="5" id="KW-0325">Glycoprotein</keyword>
<dbReference type="Gene3D" id="2.40.70.10">
    <property type="entry name" value="Acid Proteases"/>
    <property type="match status" value="2"/>
</dbReference>
<evidence type="ECO:0000259" key="9">
    <source>
        <dbReference type="PROSITE" id="PS51767"/>
    </source>
</evidence>
<dbReference type="AlphaFoldDB" id="A0A4D6M5L3"/>
<feature type="region of interest" description="Disordered" evidence="7">
    <location>
        <begin position="149"/>
        <end position="185"/>
    </location>
</feature>
<feature type="signal peptide" evidence="8">
    <location>
        <begin position="1"/>
        <end position="38"/>
    </location>
</feature>
<evidence type="ECO:0000256" key="3">
    <source>
        <dbReference type="ARBA" id="ARBA00022750"/>
    </source>
</evidence>
<name>A0A4D6M5L3_VIGUN</name>
<dbReference type="InterPro" id="IPR051708">
    <property type="entry name" value="Plant_Aspart_Prot_A1"/>
</dbReference>
<sequence length="508" mass="56313">MGRMMQWNKTNNSNNMFKVSILLTFTLLLFSLPAPVHGATLALVHRNHDRFTGGKMDRLEAVKGFVQRDNHRRLQINQRLGYDDDHDTRRRAAETDEAEMPLLTGRDLGIGEYFVEVKVGTPGQKLWLAADTGSEFTWFNCLSLKKTDIPHQRPKKKHPHHARSHHHKTTKNHTKAKKKAKNPKNDPCTGVYCPDKSRTFHSVTCASRKCKVDLSDLFSLTYCPNPSDPCLYDIGYADGSSAKGFFGTDTIILNGANGKQEKLNNLTVGCTKEMLDGINFNEETGGILGLGFVKDSFIDKACSKYGSIFSYCLVDHLSHRDVPSYLTFGGHHRAKLQAEMKKTELILFPPFYGVNVVGMSVGNQMLNITPEVWNFNTQGGTIVDSGTTLTALLTPAYEAVSEALTKPLSSVKKIPAEDFGALDFCFEGDGFDEKIVPRLAFHFAGGVKFEPPVKSYIIDVAPQVKCLGIVPIMGAAGVNVIGNIMQQDHLWQYDFAKRTVGFAPSLCS</sequence>
<dbReference type="PANTHER" id="PTHR47967">
    <property type="entry name" value="OS07G0603500 PROTEIN-RELATED"/>
    <property type="match status" value="1"/>
</dbReference>
<keyword evidence="8" id="KW-0732">Signal</keyword>
<keyword evidence="4" id="KW-0378">Hydrolase</keyword>
<dbReference type="InterPro" id="IPR021109">
    <property type="entry name" value="Peptidase_aspartic_dom_sf"/>
</dbReference>
<evidence type="ECO:0000256" key="4">
    <source>
        <dbReference type="ARBA" id="ARBA00022801"/>
    </source>
</evidence>
<evidence type="ECO:0000256" key="8">
    <source>
        <dbReference type="SAM" id="SignalP"/>
    </source>
</evidence>
<dbReference type="FunFam" id="2.40.70.10:FF:000033">
    <property type="entry name" value="Aspartyl protease family protein"/>
    <property type="match status" value="1"/>
</dbReference>
<dbReference type="Pfam" id="PF14541">
    <property type="entry name" value="TAXi_C"/>
    <property type="match status" value="1"/>
</dbReference>
<dbReference type="EMBL" id="CP039350">
    <property type="protein sequence ID" value="QCD96127.1"/>
    <property type="molecule type" value="Genomic_DNA"/>
</dbReference>
<dbReference type="GO" id="GO:0004190">
    <property type="term" value="F:aspartic-type endopeptidase activity"/>
    <property type="evidence" value="ECO:0007669"/>
    <property type="project" value="UniProtKB-KW"/>
</dbReference>
<feature type="domain" description="Peptidase A1" evidence="9">
    <location>
        <begin position="113"/>
        <end position="503"/>
    </location>
</feature>
<dbReference type="InterPro" id="IPR034161">
    <property type="entry name" value="Pepsin-like_plant"/>
</dbReference>
<proteinExistence type="inferred from homology"/>
<protein>
    <submittedName>
        <fullName evidence="10">Aspartyl protease family protein</fullName>
    </submittedName>
</protein>
<dbReference type="Proteomes" id="UP000501690">
    <property type="component" value="Linkage Group LG6"/>
</dbReference>
<evidence type="ECO:0000313" key="10">
    <source>
        <dbReference type="EMBL" id="QCD96127.1"/>
    </source>
</evidence>
<dbReference type="InterPro" id="IPR032861">
    <property type="entry name" value="TAXi_N"/>
</dbReference>
<keyword evidence="3" id="KW-0064">Aspartyl protease</keyword>
<evidence type="ECO:0000256" key="6">
    <source>
        <dbReference type="PIRSR" id="PIRSR601461-1"/>
    </source>
</evidence>